<organism evidence="1 2">
    <name type="scientific">Bacillus benzoevorans</name>
    <dbReference type="NCBI Taxonomy" id="1456"/>
    <lineage>
        <taxon>Bacteria</taxon>
        <taxon>Bacillati</taxon>
        <taxon>Bacillota</taxon>
        <taxon>Bacilli</taxon>
        <taxon>Bacillales</taxon>
        <taxon>Bacillaceae</taxon>
        <taxon>Bacillus</taxon>
    </lineage>
</organism>
<comment type="caution">
    <text evidence="1">The sequence shown here is derived from an EMBL/GenBank/DDBJ whole genome shotgun (WGS) entry which is preliminary data.</text>
</comment>
<proteinExistence type="predicted"/>
<sequence>MTLTISKQDIVPLNVYRQGRDEYVKKMIDYKKTRRIKLGEYISILFENKNTVLFQILELLHSEDLEDPAEIEEYLDIYSGMLPGENELSATLFIELDNQEKLQDLLVKLKGIEHHLTLTIAGETNQAVFEEEHDDRDFTTSVHYLKFPLTQTAINLLTGSSADSIDVKLILNHPSLTASVTLSPNNISSIQKDLV</sequence>
<evidence type="ECO:0000313" key="1">
    <source>
        <dbReference type="EMBL" id="MBB6445389.1"/>
    </source>
</evidence>
<protein>
    <recommendedName>
        <fullName evidence="3">DUF3501 family protein</fullName>
    </recommendedName>
</protein>
<dbReference type="RefSeq" id="WP_184525356.1">
    <property type="nucleotide sequence ID" value="NZ_JACHGK010000005.1"/>
</dbReference>
<accession>A0A7X0HRA8</accession>
<gene>
    <name evidence="1" type="ORF">HNR53_002007</name>
</gene>
<keyword evidence="2" id="KW-1185">Reference proteome</keyword>
<evidence type="ECO:0008006" key="3">
    <source>
        <dbReference type="Google" id="ProtNLM"/>
    </source>
</evidence>
<evidence type="ECO:0000313" key="2">
    <source>
        <dbReference type="Proteomes" id="UP000531594"/>
    </source>
</evidence>
<dbReference type="InterPro" id="IPR021890">
    <property type="entry name" value="DUF3501"/>
</dbReference>
<dbReference type="Pfam" id="PF12007">
    <property type="entry name" value="DUF3501"/>
    <property type="match status" value="1"/>
</dbReference>
<reference evidence="1 2" key="1">
    <citation type="submission" date="2020-08" db="EMBL/GenBank/DDBJ databases">
        <title>Genomic Encyclopedia of Type Strains, Phase IV (KMG-IV): sequencing the most valuable type-strain genomes for metagenomic binning, comparative biology and taxonomic classification.</title>
        <authorList>
            <person name="Goeker M."/>
        </authorList>
    </citation>
    <scope>NUCLEOTIDE SEQUENCE [LARGE SCALE GENOMIC DNA]</scope>
    <source>
        <strain evidence="1 2">DSM 5391</strain>
    </source>
</reference>
<dbReference type="AlphaFoldDB" id="A0A7X0HRA8"/>
<dbReference type="Proteomes" id="UP000531594">
    <property type="component" value="Unassembled WGS sequence"/>
</dbReference>
<name>A0A7X0HRA8_9BACI</name>
<dbReference type="EMBL" id="JACHGK010000005">
    <property type="protein sequence ID" value="MBB6445389.1"/>
    <property type="molecule type" value="Genomic_DNA"/>
</dbReference>